<dbReference type="AlphaFoldDB" id="A0AAQ3SA10"/>
<sequence>MKRISEWKQLAIVSVQLKDLVLCSCESHFSVIKSFMEQKTIMLTFLFFLILQHEFGLLEAARNNINIQPPAIPRSPQHRTWYITNEESDSPPRDAYRPTSPVHRFTYACGSSKSHCPLASRVYDLYHAYQDVISAPIYEDDHVEAILDGLPEHYDLFVTSILSCMDLYTVEERFEKHRSLDSVIQVHSATFSFSWSKHNNPHAKMHSGGGHNALIAGTISIRNITLLNNKFTTCNFFRQWMNSSTPSPLLPT</sequence>
<accession>A0AAQ3SA10</accession>
<dbReference type="EMBL" id="CP144700">
    <property type="protein sequence ID" value="WVZ23012.1"/>
    <property type="molecule type" value="Genomic_DNA"/>
</dbReference>
<gene>
    <name evidence="1" type="ORF">V8G54_001556</name>
</gene>
<name>A0AAQ3SA10_VIGMU</name>
<dbReference type="Proteomes" id="UP001374535">
    <property type="component" value="Chromosome 1"/>
</dbReference>
<protein>
    <submittedName>
        <fullName evidence="1">Uncharacterized protein</fullName>
    </submittedName>
</protein>
<keyword evidence="2" id="KW-1185">Reference proteome</keyword>
<evidence type="ECO:0000313" key="1">
    <source>
        <dbReference type="EMBL" id="WVZ23012.1"/>
    </source>
</evidence>
<reference evidence="1 2" key="1">
    <citation type="journal article" date="2023" name="Life. Sci Alliance">
        <title>Evolutionary insights into 3D genome organization and epigenetic landscape of Vigna mungo.</title>
        <authorList>
            <person name="Junaid A."/>
            <person name="Singh B."/>
            <person name="Bhatia S."/>
        </authorList>
    </citation>
    <scope>NUCLEOTIDE SEQUENCE [LARGE SCALE GENOMIC DNA]</scope>
    <source>
        <strain evidence="1">Urdbean</strain>
    </source>
</reference>
<organism evidence="1 2">
    <name type="scientific">Vigna mungo</name>
    <name type="common">Black gram</name>
    <name type="synonym">Phaseolus mungo</name>
    <dbReference type="NCBI Taxonomy" id="3915"/>
    <lineage>
        <taxon>Eukaryota</taxon>
        <taxon>Viridiplantae</taxon>
        <taxon>Streptophyta</taxon>
        <taxon>Embryophyta</taxon>
        <taxon>Tracheophyta</taxon>
        <taxon>Spermatophyta</taxon>
        <taxon>Magnoliopsida</taxon>
        <taxon>eudicotyledons</taxon>
        <taxon>Gunneridae</taxon>
        <taxon>Pentapetalae</taxon>
        <taxon>rosids</taxon>
        <taxon>fabids</taxon>
        <taxon>Fabales</taxon>
        <taxon>Fabaceae</taxon>
        <taxon>Papilionoideae</taxon>
        <taxon>50 kb inversion clade</taxon>
        <taxon>NPAAA clade</taxon>
        <taxon>indigoferoid/millettioid clade</taxon>
        <taxon>Phaseoleae</taxon>
        <taxon>Vigna</taxon>
    </lineage>
</organism>
<proteinExistence type="predicted"/>
<evidence type="ECO:0000313" key="2">
    <source>
        <dbReference type="Proteomes" id="UP001374535"/>
    </source>
</evidence>